<protein>
    <submittedName>
        <fullName evidence="1">Uncharacterized protein</fullName>
    </submittedName>
</protein>
<dbReference type="Proteomes" id="UP001055072">
    <property type="component" value="Unassembled WGS sequence"/>
</dbReference>
<accession>A0ACB8TYC9</accession>
<evidence type="ECO:0000313" key="1">
    <source>
        <dbReference type="EMBL" id="KAI0087021.1"/>
    </source>
</evidence>
<evidence type="ECO:0000313" key="2">
    <source>
        <dbReference type="Proteomes" id="UP001055072"/>
    </source>
</evidence>
<gene>
    <name evidence="1" type="ORF">BDY19DRAFT_907885</name>
</gene>
<name>A0ACB8TYC9_9APHY</name>
<keyword evidence="2" id="KW-1185">Reference proteome</keyword>
<organism evidence="1 2">
    <name type="scientific">Irpex rosettiformis</name>
    <dbReference type="NCBI Taxonomy" id="378272"/>
    <lineage>
        <taxon>Eukaryota</taxon>
        <taxon>Fungi</taxon>
        <taxon>Dikarya</taxon>
        <taxon>Basidiomycota</taxon>
        <taxon>Agaricomycotina</taxon>
        <taxon>Agaricomycetes</taxon>
        <taxon>Polyporales</taxon>
        <taxon>Irpicaceae</taxon>
        <taxon>Irpex</taxon>
    </lineage>
</organism>
<proteinExistence type="predicted"/>
<sequence length="130" mass="15079">MNGRVLILVLLTVARLVLSLFRTRDAMTNESVARLVKRKLPRLTQTSKLRGKRKKCEEGVRFLEQRLLVPSTRGVRKGKRWQKYFRCVTSFRHRSIPYIPAGFIMSASCVLIALVPWPCYATPYGYMTYP</sequence>
<reference evidence="1" key="1">
    <citation type="journal article" date="2021" name="Environ. Microbiol.">
        <title>Gene family expansions and transcriptome signatures uncover fungal adaptations to wood decay.</title>
        <authorList>
            <person name="Hage H."/>
            <person name="Miyauchi S."/>
            <person name="Viragh M."/>
            <person name="Drula E."/>
            <person name="Min B."/>
            <person name="Chaduli D."/>
            <person name="Navarro D."/>
            <person name="Favel A."/>
            <person name="Norest M."/>
            <person name="Lesage-Meessen L."/>
            <person name="Balint B."/>
            <person name="Merenyi Z."/>
            <person name="de Eugenio L."/>
            <person name="Morin E."/>
            <person name="Martinez A.T."/>
            <person name="Baldrian P."/>
            <person name="Stursova M."/>
            <person name="Martinez M.J."/>
            <person name="Novotny C."/>
            <person name="Magnuson J.K."/>
            <person name="Spatafora J.W."/>
            <person name="Maurice S."/>
            <person name="Pangilinan J."/>
            <person name="Andreopoulos W."/>
            <person name="LaButti K."/>
            <person name="Hundley H."/>
            <person name="Na H."/>
            <person name="Kuo A."/>
            <person name="Barry K."/>
            <person name="Lipzen A."/>
            <person name="Henrissat B."/>
            <person name="Riley R."/>
            <person name="Ahrendt S."/>
            <person name="Nagy L.G."/>
            <person name="Grigoriev I.V."/>
            <person name="Martin F."/>
            <person name="Rosso M.N."/>
        </authorList>
    </citation>
    <scope>NUCLEOTIDE SEQUENCE</scope>
    <source>
        <strain evidence="1">CBS 384.51</strain>
    </source>
</reference>
<comment type="caution">
    <text evidence="1">The sequence shown here is derived from an EMBL/GenBank/DDBJ whole genome shotgun (WGS) entry which is preliminary data.</text>
</comment>
<dbReference type="EMBL" id="MU274920">
    <property type="protein sequence ID" value="KAI0087021.1"/>
    <property type="molecule type" value="Genomic_DNA"/>
</dbReference>